<protein>
    <recommendedName>
        <fullName evidence="6">Protein ECERIFERUM 26-like</fullName>
    </recommendedName>
</protein>
<comment type="similarity">
    <text evidence="1">Belongs to the plant acyltransferase family.</text>
</comment>
<evidence type="ECO:0008006" key="6">
    <source>
        <dbReference type="Google" id="ProtNLM"/>
    </source>
</evidence>
<organism evidence="4 5">
    <name type="scientific">Canna indica</name>
    <name type="common">Indian-shot</name>
    <dbReference type="NCBI Taxonomy" id="4628"/>
    <lineage>
        <taxon>Eukaryota</taxon>
        <taxon>Viridiplantae</taxon>
        <taxon>Streptophyta</taxon>
        <taxon>Embryophyta</taxon>
        <taxon>Tracheophyta</taxon>
        <taxon>Spermatophyta</taxon>
        <taxon>Magnoliopsida</taxon>
        <taxon>Liliopsida</taxon>
        <taxon>Zingiberales</taxon>
        <taxon>Cannaceae</taxon>
        <taxon>Canna</taxon>
    </lineage>
</organism>
<evidence type="ECO:0000256" key="2">
    <source>
        <dbReference type="ARBA" id="ARBA00022679"/>
    </source>
</evidence>
<dbReference type="InterPro" id="IPR023213">
    <property type="entry name" value="CAT-like_dom_sf"/>
</dbReference>
<keyword evidence="2" id="KW-0808">Transferase</keyword>
<name>A0AAQ3K8R5_9LILI</name>
<evidence type="ECO:0000313" key="5">
    <source>
        <dbReference type="Proteomes" id="UP001327560"/>
    </source>
</evidence>
<sequence length="440" mass="47754">MGVDSRHDETAAATVYGHKQSTVVTASVTGDDTVYEFSDLDLAMKMHYVRAVWYYRHSPTIDALSIVDLKLPMFPWLDIFYPVTGRIRRAEDGGGRPRVKCNDCGVRIVEAKCAKSLDEWLDAANANNWKLLVPDKVLGPDLQFSPFVYVQFTKFKCGGLAIGYSWAHVLGDPVSAADCIKLWGQLLSGYPPTHPLLPLRGPQTPAGIPAKHLQCSPPLSVKQVEQAGDLWLVPAARKMATLSVHIPESKLEHLQSRAPSKLPPFEILSAVLWHCLAKARASREPRLVSVCRYAASGERTGLLGNELRVSAVAAADASPAEVGFAELASLMLEREADETKLVEALVGGKSGTADVVVYGANLTFVDVEGVDLYGLELKGGQRPVHVDLGIDGVGDEGAVLVFGGTSRRRVELILPEDEILKVSEVLDKEFDMVESSACLD</sequence>
<dbReference type="InterPro" id="IPR050317">
    <property type="entry name" value="Plant_Fungal_Acyltransferase"/>
</dbReference>
<dbReference type="Gene3D" id="3.30.559.10">
    <property type="entry name" value="Chloramphenicol acetyltransferase-like domain"/>
    <property type="match status" value="2"/>
</dbReference>
<proteinExistence type="inferred from homology"/>
<evidence type="ECO:0000256" key="3">
    <source>
        <dbReference type="ARBA" id="ARBA00023315"/>
    </source>
</evidence>
<dbReference type="Proteomes" id="UP001327560">
    <property type="component" value="Chromosome 4"/>
</dbReference>
<reference evidence="4 5" key="1">
    <citation type="submission" date="2023-10" db="EMBL/GenBank/DDBJ databases">
        <title>Chromosome-scale genome assembly provides insights into flower coloration mechanisms of Canna indica.</title>
        <authorList>
            <person name="Li C."/>
        </authorList>
    </citation>
    <scope>NUCLEOTIDE SEQUENCE [LARGE SCALE GENOMIC DNA]</scope>
    <source>
        <tissue evidence="4">Flower</tissue>
    </source>
</reference>
<gene>
    <name evidence="4" type="ORF">Cni_G12069</name>
</gene>
<keyword evidence="5" id="KW-1185">Reference proteome</keyword>
<dbReference type="GO" id="GO:0016747">
    <property type="term" value="F:acyltransferase activity, transferring groups other than amino-acyl groups"/>
    <property type="evidence" value="ECO:0007669"/>
    <property type="project" value="TreeGrafter"/>
</dbReference>
<dbReference type="PANTHER" id="PTHR31642:SF115">
    <property type="entry name" value="PROTEIN ECERIFERUM 26-LIKE"/>
    <property type="match status" value="1"/>
</dbReference>
<dbReference type="Pfam" id="PF02458">
    <property type="entry name" value="Transferase"/>
    <property type="match status" value="1"/>
</dbReference>
<dbReference type="AlphaFoldDB" id="A0AAQ3K8R5"/>
<dbReference type="PANTHER" id="PTHR31642">
    <property type="entry name" value="TRICHOTHECENE 3-O-ACETYLTRANSFERASE"/>
    <property type="match status" value="1"/>
</dbReference>
<keyword evidence="3" id="KW-0012">Acyltransferase</keyword>
<evidence type="ECO:0000313" key="4">
    <source>
        <dbReference type="EMBL" id="WOL03349.1"/>
    </source>
</evidence>
<accession>A0AAQ3K8R5</accession>
<evidence type="ECO:0000256" key="1">
    <source>
        <dbReference type="ARBA" id="ARBA00009861"/>
    </source>
</evidence>
<dbReference type="EMBL" id="CP136893">
    <property type="protein sequence ID" value="WOL03349.1"/>
    <property type="molecule type" value="Genomic_DNA"/>
</dbReference>